<accession>A0A2H5QGC5</accession>
<keyword evidence="1" id="KW-0472">Membrane</keyword>
<proteinExistence type="predicted"/>
<sequence length="175" mass="19966">MVGWLCWRLISKHPTSKRTLCLGGLLTIALGPTPLTVEHDLVNIISLIDGRLSSKKETGWLVPESLYGFQILHLILVLTCYLITVTGRFYNNDKLVNHFRQIHEGEQKKRSNEIESARGKVRVLLVGNYSIKMEKYKMAASAILTPKVGYGFANELKRAWFWVRKVLDKPQDVDV</sequence>
<dbReference type="PANTHER" id="PTHR35744:SF4">
    <property type="entry name" value="OS04G0464600 PROTEIN"/>
    <property type="match status" value="1"/>
</dbReference>
<evidence type="ECO:0000313" key="3">
    <source>
        <dbReference type="Proteomes" id="UP000236630"/>
    </source>
</evidence>
<dbReference type="STRING" id="55188.A0A2H5QGC5"/>
<feature type="transmembrane region" description="Helical" evidence="1">
    <location>
        <begin position="67"/>
        <end position="90"/>
    </location>
</feature>
<evidence type="ECO:0000313" key="2">
    <source>
        <dbReference type="EMBL" id="GAY63666.1"/>
    </source>
</evidence>
<dbReference type="EMBL" id="BDQV01000364">
    <property type="protein sequence ID" value="GAY63666.1"/>
    <property type="molecule type" value="Genomic_DNA"/>
</dbReference>
<organism evidence="2 3">
    <name type="scientific">Citrus unshiu</name>
    <name type="common">Satsuma mandarin</name>
    <name type="synonym">Citrus nobilis var. unshiu</name>
    <dbReference type="NCBI Taxonomy" id="55188"/>
    <lineage>
        <taxon>Eukaryota</taxon>
        <taxon>Viridiplantae</taxon>
        <taxon>Streptophyta</taxon>
        <taxon>Embryophyta</taxon>
        <taxon>Tracheophyta</taxon>
        <taxon>Spermatophyta</taxon>
        <taxon>Magnoliopsida</taxon>
        <taxon>eudicotyledons</taxon>
        <taxon>Gunneridae</taxon>
        <taxon>Pentapetalae</taxon>
        <taxon>rosids</taxon>
        <taxon>malvids</taxon>
        <taxon>Sapindales</taxon>
        <taxon>Rutaceae</taxon>
        <taxon>Aurantioideae</taxon>
        <taxon>Citrus</taxon>
    </lineage>
</organism>
<name>A0A2H5QGC5_CITUN</name>
<keyword evidence="1" id="KW-0812">Transmembrane</keyword>
<reference evidence="2 3" key="1">
    <citation type="journal article" date="2017" name="Front. Genet.">
        <title>Draft sequencing of the heterozygous diploid genome of Satsuma (Citrus unshiu Marc.) using a hybrid assembly approach.</title>
        <authorList>
            <person name="Shimizu T."/>
            <person name="Tanizawa Y."/>
            <person name="Mochizuki T."/>
            <person name="Nagasaki H."/>
            <person name="Yoshioka T."/>
            <person name="Toyoda A."/>
            <person name="Fujiyama A."/>
            <person name="Kaminuma E."/>
            <person name="Nakamura Y."/>
        </authorList>
    </citation>
    <scope>NUCLEOTIDE SEQUENCE [LARGE SCALE GENOMIC DNA]</scope>
    <source>
        <strain evidence="3">cv. Miyagawa wase</strain>
    </source>
</reference>
<comment type="caution">
    <text evidence="2">The sequence shown here is derived from an EMBL/GenBank/DDBJ whole genome shotgun (WGS) entry which is preliminary data.</text>
</comment>
<dbReference type="PANTHER" id="PTHR35744">
    <property type="entry name" value="C2H2-TYPE DOMAIN-CONTAINING PROTEIN"/>
    <property type="match status" value="1"/>
</dbReference>
<evidence type="ECO:0000256" key="1">
    <source>
        <dbReference type="SAM" id="Phobius"/>
    </source>
</evidence>
<keyword evidence="1" id="KW-1133">Transmembrane helix</keyword>
<keyword evidence="3" id="KW-1185">Reference proteome</keyword>
<gene>
    <name evidence="2" type="ORF">CUMW_227460</name>
</gene>
<dbReference type="AlphaFoldDB" id="A0A2H5QGC5"/>
<protein>
    <submittedName>
        <fullName evidence="2">Uncharacterized protein</fullName>
    </submittedName>
</protein>
<dbReference type="Proteomes" id="UP000236630">
    <property type="component" value="Unassembled WGS sequence"/>
</dbReference>